<evidence type="ECO:0000256" key="1">
    <source>
        <dbReference type="SAM" id="MobiDB-lite"/>
    </source>
</evidence>
<feature type="region of interest" description="Disordered" evidence="1">
    <location>
        <begin position="1"/>
        <end position="26"/>
    </location>
</feature>
<protein>
    <submittedName>
        <fullName evidence="3">DoxX family membrane protein</fullName>
    </submittedName>
</protein>
<proteinExistence type="predicted"/>
<comment type="caution">
    <text evidence="3">The sequence shown here is derived from an EMBL/GenBank/DDBJ whole genome shotgun (WGS) entry which is preliminary data.</text>
</comment>
<feature type="transmembrane region" description="Helical" evidence="2">
    <location>
        <begin position="164"/>
        <end position="184"/>
    </location>
</feature>
<dbReference type="Proteomes" id="UP001499967">
    <property type="component" value="Unassembled WGS sequence"/>
</dbReference>
<reference evidence="4" key="1">
    <citation type="journal article" date="2019" name="Int. J. Syst. Evol. Microbiol.">
        <title>The Global Catalogue of Microorganisms (GCM) 10K type strain sequencing project: providing services to taxonomists for standard genome sequencing and annotation.</title>
        <authorList>
            <consortium name="The Broad Institute Genomics Platform"/>
            <consortium name="The Broad Institute Genome Sequencing Center for Infectious Disease"/>
            <person name="Wu L."/>
            <person name="Ma J."/>
        </authorList>
    </citation>
    <scope>NUCLEOTIDE SEQUENCE [LARGE SCALE GENOMIC DNA]</scope>
    <source>
        <strain evidence="4">JCM 11117</strain>
    </source>
</reference>
<sequence>MSVRNDSTHDMQPSPRDGGDTAPRPGTVMTTTARRLLAVLRIVTGYLFLWPFLDKTFGLDYATAPERAWINDGSPTKGFLSGVDVGPFAGAFRSLARAPWADWLFMLGLLGIGLAVMLGVGLRIAAVAGTVQLLLMWAAEWPLARFTEAGEPSMSTNPIIDYHIVYALVLIVLAACYAGNTWGFGKRWAELPAVEQNPWLL</sequence>
<keyword evidence="2" id="KW-1133">Transmembrane helix</keyword>
<keyword evidence="2" id="KW-0472">Membrane</keyword>
<feature type="transmembrane region" description="Helical" evidence="2">
    <location>
        <begin position="100"/>
        <end position="118"/>
    </location>
</feature>
<dbReference type="EMBL" id="BAAAHP010000014">
    <property type="protein sequence ID" value="GAA0922403.1"/>
    <property type="molecule type" value="Genomic_DNA"/>
</dbReference>
<gene>
    <name evidence="3" type="ORF">GCM10009559_05900</name>
</gene>
<organism evidence="3 4">
    <name type="scientific">Pseudonocardia zijingensis</name>
    <dbReference type="NCBI Taxonomy" id="153376"/>
    <lineage>
        <taxon>Bacteria</taxon>
        <taxon>Bacillati</taxon>
        <taxon>Actinomycetota</taxon>
        <taxon>Actinomycetes</taxon>
        <taxon>Pseudonocardiales</taxon>
        <taxon>Pseudonocardiaceae</taxon>
        <taxon>Pseudonocardia</taxon>
    </lineage>
</organism>
<feature type="transmembrane region" description="Helical" evidence="2">
    <location>
        <begin position="36"/>
        <end position="53"/>
    </location>
</feature>
<evidence type="ECO:0000313" key="4">
    <source>
        <dbReference type="Proteomes" id="UP001499967"/>
    </source>
</evidence>
<keyword evidence="4" id="KW-1185">Reference proteome</keyword>
<accession>A0ABP3ZHY5</accession>
<evidence type="ECO:0000256" key="2">
    <source>
        <dbReference type="SAM" id="Phobius"/>
    </source>
</evidence>
<evidence type="ECO:0000313" key="3">
    <source>
        <dbReference type="EMBL" id="GAA0922403.1"/>
    </source>
</evidence>
<name>A0ABP3ZHY5_9PSEU</name>
<keyword evidence="2" id="KW-0812">Transmembrane</keyword>